<dbReference type="EMBL" id="BSFN01000016">
    <property type="protein sequence ID" value="GLK91033.1"/>
    <property type="molecule type" value="Genomic_DNA"/>
</dbReference>
<accession>A0A9W6NHE5</accession>
<evidence type="ECO:0000313" key="4">
    <source>
        <dbReference type="EMBL" id="GLK91033.1"/>
    </source>
</evidence>
<evidence type="ECO:0000256" key="1">
    <source>
        <dbReference type="ARBA" id="ARBA00023125"/>
    </source>
</evidence>
<dbReference type="GO" id="GO:0003700">
    <property type="term" value="F:DNA-binding transcription factor activity"/>
    <property type="evidence" value="ECO:0007669"/>
    <property type="project" value="TreeGrafter"/>
</dbReference>
<dbReference type="RefSeq" id="WP_271197275.1">
    <property type="nucleotide sequence ID" value="NZ_BSFN01000016.1"/>
</dbReference>
<protein>
    <submittedName>
        <fullName evidence="4">TetR family transcriptional regulator</fullName>
    </submittedName>
</protein>
<evidence type="ECO:0000313" key="5">
    <source>
        <dbReference type="Proteomes" id="UP001143328"/>
    </source>
</evidence>
<dbReference type="SUPFAM" id="SSF46689">
    <property type="entry name" value="Homeodomain-like"/>
    <property type="match status" value="1"/>
</dbReference>
<comment type="caution">
    <text evidence="4">The sequence shown here is derived from an EMBL/GenBank/DDBJ whole genome shotgun (WGS) entry which is preliminary data.</text>
</comment>
<gene>
    <name evidence="4" type="ORF">GCM10017655_40970</name>
</gene>
<dbReference type="InterPro" id="IPR001647">
    <property type="entry name" value="HTH_TetR"/>
</dbReference>
<evidence type="ECO:0000259" key="3">
    <source>
        <dbReference type="PROSITE" id="PS50977"/>
    </source>
</evidence>
<feature type="domain" description="HTH tetR-type" evidence="3">
    <location>
        <begin position="27"/>
        <end position="87"/>
    </location>
</feature>
<sequence length="223" mass="24259">MTDNPTPPIESTGSRTYSGIAVSERAANRRQRFVETGIELFGTVGYHATTMRTLIAATGLTNRYFYESFETLEDLLVACYEELIGDYRARLNGVMNGAPGGVEARTRAGLACFFEAMSDPRFAKITHSEVLGVSPRVDALYLQSASDFAALMMEFLTSDGVPIASHDPREMQLVGTALAGSVMHTGMLWVRSHYELPIELVVEATLKVILGTVSQLRVAPGTS</sequence>
<dbReference type="AlphaFoldDB" id="A0A9W6NHE5"/>
<evidence type="ECO:0000256" key="2">
    <source>
        <dbReference type="PROSITE-ProRule" id="PRU00335"/>
    </source>
</evidence>
<organism evidence="4 5">
    <name type="scientific">Pseudomonas turukhanskensis</name>
    <dbReference type="NCBI Taxonomy" id="1806536"/>
    <lineage>
        <taxon>Bacteria</taxon>
        <taxon>Pseudomonadati</taxon>
        <taxon>Pseudomonadota</taxon>
        <taxon>Gammaproteobacteria</taxon>
        <taxon>Pseudomonadales</taxon>
        <taxon>Pseudomonadaceae</taxon>
        <taxon>Pseudomonas</taxon>
    </lineage>
</organism>
<dbReference type="PROSITE" id="PS50977">
    <property type="entry name" value="HTH_TETR_2"/>
    <property type="match status" value="1"/>
</dbReference>
<keyword evidence="5" id="KW-1185">Reference proteome</keyword>
<name>A0A9W6NHE5_9PSED</name>
<dbReference type="Pfam" id="PF00440">
    <property type="entry name" value="TetR_N"/>
    <property type="match status" value="1"/>
</dbReference>
<feature type="DNA-binding region" description="H-T-H motif" evidence="2">
    <location>
        <begin position="50"/>
        <end position="69"/>
    </location>
</feature>
<dbReference type="GO" id="GO:0000976">
    <property type="term" value="F:transcription cis-regulatory region binding"/>
    <property type="evidence" value="ECO:0007669"/>
    <property type="project" value="TreeGrafter"/>
</dbReference>
<dbReference type="PANTHER" id="PTHR30055">
    <property type="entry name" value="HTH-TYPE TRANSCRIPTIONAL REGULATOR RUTR"/>
    <property type="match status" value="1"/>
</dbReference>
<dbReference type="InterPro" id="IPR009057">
    <property type="entry name" value="Homeodomain-like_sf"/>
</dbReference>
<keyword evidence="1 2" id="KW-0238">DNA-binding</keyword>
<dbReference type="InterPro" id="IPR050109">
    <property type="entry name" value="HTH-type_TetR-like_transc_reg"/>
</dbReference>
<dbReference type="PANTHER" id="PTHR30055:SF226">
    <property type="entry name" value="HTH-TYPE TRANSCRIPTIONAL REGULATOR PKSA"/>
    <property type="match status" value="1"/>
</dbReference>
<reference evidence="4" key="1">
    <citation type="journal article" date="2014" name="Int. J. Syst. Evol. Microbiol.">
        <title>Complete genome sequence of Corynebacterium casei LMG S-19264T (=DSM 44701T), isolated from a smear-ripened cheese.</title>
        <authorList>
            <consortium name="US DOE Joint Genome Institute (JGI-PGF)"/>
            <person name="Walter F."/>
            <person name="Albersmeier A."/>
            <person name="Kalinowski J."/>
            <person name="Ruckert C."/>
        </authorList>
    </citation>
    <scope>NUCLEOTIDE SEQUENCE</scope>
    <source>
        <strain evidence="4">VKM B-2935</strain>
    </source>
</reference>
<dbReference type="Proteomes" id="UP001143328">
    <property type="component" value="Unassembled WGS sequence"/>
</dbReference>
<proteinExistence type="predicted"/>
<reference evidence="4" key="2">
    <citation type="submission" date="2023-01" db="EMBL/GenBank/DDBJ databases">
        <authorList>
            <person name="Sun Q."/>
            <person name="Evtushenko L."/>
        </authorList>
    </citation>
    <scope>NUCLEOTIDE SEQUENCE</scope>
    <source>
        <strain evidence="4">VKM B-2935</strain>
    </source>
</reference>
<dbReference type="Gene3D" id="1.10.357.10">
    <property type="entry name" value="Tetracycline Repressor, domain 2"/>
    <property type="match status" value="1"/>
</dbReference>